<evidence type="ECO:0000259" key="12">
    <source>
        <dbReference type="Pfam" id="PF06974"/>
    </source>
</evidence>
<evidence type="ECO:0000256" key="3">
    <source>
        <dbReference type="ARBA" id="ARBA00004771"/>
    </source>
</evidence>
<comment type="catalytic activity">
    <reaction evidence="10">
        <text>an acyl-CoA + a 1,2-diacyl-sn-glycerol = a triacyl-sn-glycerol + CoA</text>
        <dbReference type="Rhea" id="RHEA:10868"/>
        <dbReference type="ChEBI" id="CHEBI:17815"/>
        <dbReference type="ChEBI" id="CHEBI:57287"/>
        <dbReference type="ChEBI" id="CHEBI:58342"/>
        <dbReference type="ChEBI" id="CHEBI:64615"/>
        <dbReference type="EC" id="2.3.1.20"/>
    </reaction>
</comment>
<protein>
    <submittedName>
        <fullName evidence="13">O-acyltransferase WSD1-like</fullName>
    </submittedName>
</protein>
<evidence type="ECO:0000256" key="7">
    <source>
        <dbReference type="ARBA" id="ARBA00023315"/>
    </source>
</evidence>
<evidence type="ECO:0000313" key="14">
    <source>
        <dbReference type="Proteomes" id="UP000594638"/>
    </source>
</evidence>
<dbReference type="InterPro" id="IPR045034">
    <property type="entry name" value="O-acyltransferase_WSD1-like"/>
</dbReference>
<keyword evidence="6" id="KW-0256">Endoplasmic reticulum</keyword>
<sequence length="469" mass="52382">MIPGQKTDYFLSFMDRDEPLTPAGRLFLQPETSQIINCLIGVKNPIDADAFKAEVKNSVLLKHPRFCSLMVKHSSGREYWRRTEVDVDRHVLVFDKPLSDDPSISDEDSVNDYLADLSVSSPLNTDKPLWEIHLLMAHNCLVFRLHHALGDGISLMSMLLSCCRRADDSSQLPTAGGVGTSSTPRRRRSLWTLMKVVWYTLVYVLEFMLRSLWLKDKKTVVSGGAGVELWPRKLATAKFRLDDMKTIKKATTDATINDVLFGVLSCGFSRYLDIRSPKALGEGLKLTGAAMVNLRPQPGLQDISKLMNNVSGTRWGNKFGMMLLPIYYHKGGSNPLEFLKRAKSMIDKKKLSLEAPCSYKLGHFVMSFFGAKLASILNYRILCNTTFTISNVIGPREKITVVGNPVTYIRANSTALPHAITMHMVSYGERADMQVLVAKDIIPDPQVLVRCFEEALLEMKDAAAAASKT</sequence>
<dbReference type="GO" id="GO:0005886">
    <property type="term" value="C:plasma membrane"/>
    <property type="evidence" value="ECO:0007669"/>
    <property type="project" value="UniProtKB-SubCell"/>
</dbReference>
<evidence type="ECO:0000256" key="9">
    <source>
        <dbReference type="ARBA" id="ARBA00047604"/>
    </source>
</evidence>
<name>A0A8S0Q4E5_OLEEU</name>
<reference evidence="13 14" key="1">
    <citation type="submission" date="2019-12" db="EMBL/GenBank/DDBJ databases">
        <authorList>
            <person name="Alioto T."/>
            <person name="Alioto T."/>
            <person name="Gomez Garrido J."/>
        </authorList>
    </citation>
    <scope>NUCLEOTIDE SEQUENCE [LARGE SCALE GENOMIC DNA]</scope>
</reference>
<comment type="pathway">
    <text evidence="4">Lipid metabolism.</text>
</comment>
<accession>A0A8S0Q4E5</accession>
<evidence type="ECO:0000256" key="1">
    <source>
        <dbReference type="ARBA" id="ARBA00004162"/>
    </source>
</evidence>
<gene>
    <name evidence="13" type="ORF">OLEA9_A115459</name>
</gene>
<proteinExistence type="inferred from homology"/>
<feature type="domain" description="O-acyltransferase WSD1-like N-terminal" evidence="11">
    <location>
        <begin position="73"/>
        <end position="259"/>
    </location>
</feature>
<comment type="pathway">
    <text evidence="3">Glycerolipid metabolism; triacylglycerol biosynthesis.</text>
</comment>
<dbReference type="Pfam" id="PF03007">
    <property type="entry name" value="WS_DGAT_cat"/>
    <property type="match status" value="1"/>
</dbReference>
<dbReference type="Gramene" id="OE9A115459T2">
    <property type="protein sequence ID" value="OE9A115459C2"/>
    <property type="gene ID" value="OE9A115459"/>
</dbReference>
<dbReference type="SUPFAM" id="SSF52777">
    <property type="entry name" value="CoA-dependent acyltransferases"/>
    <property type="match status" value="1"/>
</dbReference>
<comment type="caution">
    <text evidence="13">The sequence shown here is derived from an EMBL/GenBank/DDBJ whole genome shotgun (WGS) entry which is preliminary data.</text>
</comment>
<keyword evidence="5" id="KW-0808">Transferase</keyword>
<dbReference type="GO" id="GO:0019432">
    <property type="term" value="P:triglyceride biosynthetic process"/>
    <property type="evidence" value="ECO:0007669"/>
    <property type="project" value="TreeGrafter"/>
</dbReference>
<dbReference type="GO" id="GO:0047196">
    <property type="term" value="F:long-chain-alcohol O-fatty-acyltransferase activity"/>
    <property type="evidence" value="ECO:0007669"/>
    <property type="project" value="UniProtKB-EC"/>
</dbReference>
<comment type="similarity">
    <text evidence="8">In the N-terminal section; belongs to the long-chain O-acyltransferase family.</text>
</comment>
<comment type="subcellular location">
    <subcellularLocation>
        <location evidence="1">Cell membrane</location>
        <topology evidence="1">Single-pass membrane protein</topology>
    </subcellularLocation>
    <subcellularLocation>
        <location evidence="2">Endoplasmic reticulum membrane</location>
    </subcellularLocation>
</comment>
<evidence type="ECO:0000256" key="5">
    <source>
        <dbReference type="ARBA" id="ARBA00022679"/>
    </source>
</evidence>
<evidence type="ECO:0000256" key="2">
    <source>
        <dbReference type="ARBA" id="ARBA00004586"/>
    </source>
</evidence>
<evidence type="ECO:0000259" key="11">
    <source>
        <dbReference type="Pfam" id="PF03007"/>
    </source>
</evidence>
<evidence type="ECO:0000256" key="4">
    <source>
        <dbReference type="ARBA" id="ARBA00005189"/>
    </source>
</evidence>
<dbReference type="EMBL" id="CACTIH010000373">
    <property type="protein sequence ID" value="CAA2960157.1"/>
    <property type="molecule type" value="Genomic_DNA"/>
</dbReference>
<evidence type="ECO:0000256" key="8">
    <source>
        <dbReference type="ARBA" id="ARBA00024360"/>
    </source>
</evidence>
<keyword evidence="7" id="KW-0012">Acyltransferase</keyword>
<dbReference type="GO" id="GO:0004144">
    <property type="term" value="F:diacylglycerol O-acyltransferase activity"/>
    <property type="evidence" value="ECO:0007669"/>
    <property type="project" value="UniProtKB-EC"/>
</dbReference>
<dbReference type="InterPro" id="IPR004255">
    <property type="entry name" value="O-acyltransferase_WSD1_N"/>
</dbReference>
<dbReference type="OrthoDB" id="619536at2759"/>
<evidence type="ECO:0000313" key="13">
    <source>
        <dbReference type="EMBL" id="CAA2960157.1"/>
    </source>
</evidence>
<organism evidence="13 14">
    <name type="scientific">Olea europaea subsp. europaea</name>
    <dbReference type="NCBI Taxonomy" id="158383"/>
    <lineage>
        <taxon>Eukaryota</taxon>
        <taxon>Viridiplantae</taxon>
        <taxon>Streptophyta</taxon>
        <taxon>Embryophyta</taxon>
        <taxon>Tracheophyta</taxon>
        <taxon>Spermatophyta</taxon>
        <taxon>Magnoliopsida</taxon>
        <taxon>eudicotyledons</taxon>
        <taxon>Gunneridae</taxon>
        <taxon>Pentapetalae</taxon>
        <taxon>asterids</taxon>
        <taxon>lamiids</taxon>
        <taxon>Lamiales</taxon>
        <taxon>Oleaceae</taxon>
        <taxon>Oleeae</taxon>
        <taxon>Olea</taxon>
    </lineage>
</organism>
<dbReference type="InterPro" id="IPR009721">
    <property type="entry name" value="O-acyltransferase_WSD1_C"/>
</dbReference>
<dbReference type="Pfam" id="PF06974">
    <property type="entry name" value="WS_DGAT_C"/>
    <property type="match status" value="1"/>
</dbReference>
<evidence type="ECO:0000256" key="6">
    <source>
        <dbReference type="ARBA" id="ARBA00022824"/>
    </source>
</evidence>
<keyword evidence="14" id="KW-1185">Reference proteome</keyword>
<evidence type="ECO:0000256" key="10">
    <source>
        <dbReference type="ARBA" id="ARBA00048109"/>
    </source>
</evidence>
<feature type="domain" description="O-acyltransferase WSD1 C-terminal" evidence="12">
    <location>
        <begin position="315"/>
        <end position="460"/>
    </location>
</feature>
<dbReference type="AlphaFoldDB" id="A0A8S0Q4E5"/>
<dbReference type="PANTHER" id="PTHR31650">
    <property type="entry name" value="O-ACYLTRANSFERASE (WSD1-LIKE) FAMILY PROTEIN"/>
    <property type="match status" value="1"/>
</dbReference>
<comment type="catalytic activity">
    <reaction evidence="9">
        <text>a long chain fatty alcohol + a fatty acyl-CoA = a long-chain alcohol wax ester + CoA</text>
        <dbReference type="Rhea" id="RHEA:38443"/>
        <dbReference type="ChEBI" id="CHEBI:17135"/>
        <dbReference type="ChEBI" id="CHEBI:57287"/>
        <dbReference type="ChEBI" id="CHEBI:77636"/>
        <dbReference type="ChEBI" id="CHEBI:235323"/>
        <dbReference type="EC" id="2.3.1.75"/>
    </reaction>
</comment>
<dbReference type="GO" id="GO:0005789">
    <property type="term" value="C:endoplasmic reticulum membrane"/>
    <property type="evidence" value="ECO:0007669"/>
    <property type="project" value="UniProtKB-SubCell"/>
</dbReference>
<dbReference type="Proteomes" id="UP000594638">
    <property type="component" value="Unassembled WGS sequence"/>
</dbReference>
<dbReference type="PANTHER" id="PTHR31650:SF41">
    <property type="entry name" value="O-ACYLTRANSFERASE WSD1-LIKE ISOFORM X1"/>
    <property type="match status" value="1"/>
</dbReference>